<dbReference type="PRINTS" id="PR00079">
    <property type="entry name" value="G6PDHDRGNASE"/>
</dbReference>
<evidence type="ECO:0000313" key="2">
    <source>
        <dbReference type="Proteomes" id="UP001589575"/>
    </source>
</evidence>
<accession>A0ABV5FZA3</accession>
<evidence type="ECO:0000313" key="1">
    <source>
        <dbReference type="EMBL" id="MFB9072015.1"/>
    </source>
</evidence>
<dbReference type="PIRSF" id="PIRSF000110">
    <property type="entry name" value="G6PD"/>
    <property type="match status" value="1"/>
</dbReference>
<dbReference type="InterPro" id="IPR036291">
    <property type="entry name" value="NAD(P)-bd_dom_sf"/>
</dbReference>
<gene>
    <name evidence="1" type="ORF">ACFFX0_12680</name>
</gene>
<protein>
    <submittedName>
        <fullName evidence="1">Glucose-6-phosphate dehydrogenase</fullName>
        <ecNumber evidence="1">1.1.1.49</ecNumber>
    </submittedName>
</protein>
<dbReference type="Gene3D" id="3.30.360.10">
    <property type="entry name" value="Dihydrodipicolinate Reductase, domain 2"/>
    <property type="match status" value="1"/>
</dbReference>
<name>A0ABV5FZA3_9MICC</name>
<keyword evidence="1" id="KW-0560">Oxidoreductase</keyword>
<comment type="caution">
    <text evidence="1">The sequence shown here is derived from an EMBL/GenBank/DDBJ whole genome shotgun (WGS) entry which is preliminary data.</text>
</comment>
<dbReference type="Pfam" id="PF00479">
    <property type="entry name" value="G6PD_N"/>
    <property type="match status" value="1"/>
</dbReference>
<dbReference type="SUPFAM" id="SSF51735">
    <property type="entry name" value="NAD(P)-binding Rossmann-fold domains"/>
    <property type="match status" value="1"/>
</dbReference>
<sequence>MSELRTLVIFGAAGDLTRRLLLPGLATCLAAGVPERGIMLVGSGLDEREDFAAVVREAFAAELSEDQLALPAVRHTLDSARWITADATDPEHLAALLGQVGGPLGLYFALPPSVTMASCEALSRVHDSGRLPQDTVLVLEKPFGTDLDSARDLNSLLAGFVPEERIFRVDHFLGLPGVLGFVGLRFANRILEPLWNREHIERIEIVFDEVLGLEGRAGFYEATGAARDMIQSHLLQVMALVMMDPPTRFDGVEIPANTAHVLRAARLWSGDATGDGTPAVVRGRYTAGTVDGRAMPSYADEEGVDPARETETFAQVVVEVDSWRWNGVPVVLRTGKAIGSPRQEIAVVFRRPPHDYEQFPSSGPQPPDVLRVGFEDERIDLELNAGGPFDSRGMTRTVLSTELPEPGLTAYGSVLRWVLEAKTAFTVRGDGAEEGWRILAQIAAAYASGQVPLQDYEAGSAGPASAGLAG</sequence>
<organism evidence="1 2">
    <name type="scientific">Citricoccus parietis</name>
    <dbReference type="NCBI Taxonomy" id="592307"/>
    <lineage>
        <taxon>Bacteria</taxon>
        <taxon>Bacillati</taxon>
        <taxon>Actinomycetota</taxon>
        <taxon>Actinomycetes</taxon>
        <taxon>Micrococcales</taxon>
        <taxon>Micrococcaceae</taxon>
        <taxon>Citricoccus</taxon>
    </lineage>
</organism>
<dbReference type="Pfam" id="PF02781">
    <property type="entry name" value="G6PD_C"/>
    <property type="match status" value="1"/>
</dbReference>
<dbReference type="InterPro" id="IPR001282">
    <property type="entry name" value="G6P_DH"/>
</dbReference>
<dbReference type="NCBIfam" id="NF009492">
    <property type="entry name" value="PRK12853.1-3"/>
    <property type="match status" value="1"/>
</dbReference>
<proteinExistence type="predicted"/>
<dbReference type="Gene3D" id="3.40.50.720">
    <property type="entry name" value="NAD(P)-binding Rossmann-like Domain"/>
    <property type="match status" value="1"/>
</dbReference>
<dbReference type="Proteomes" id="UP001589575">
    <property type="component" value="Unassembled WGS sequence"/>
</dbReference>
<dbReference type="EC" id="1.1.1.49" evidence="1"/>
<dbReference type="InterPro" id="IPR022674">
    <property type="entry name" value="G6P_DH_NAD-bd"/>
</dbReference>
<dbReference type="GO" id="GO:0004345">
    <property type="term" value="F:glucose-6-phosphate dehydrogenase activity"/>
    <property type="evidence" value="ECO:0007669"/>
    <property type="project" value="UniProtKB-EC"/>
</dbReference>
<dbReference type="InterPro" id="IPR022675">
    <property type="entry name" value="G6P_DH_C"/>
</dbReference>
<dbReference type="PANTHER" id="PTHR23429:SF0">
    <property type="entry name" value="GLUCOSE-6-PHOSPHATE 1-DEHYDROGENASE"/>
    <property type="match status" value="1"/>
</dbReference>
<keyword evidence="2" id="KW-1185">Reference proteome</keyword>
<dbReference type="SUPFAM" id="SSF55347">
    <property type="entry name" value="Glyceraldehyde-3-phosphate dehydrogenase-like, C-terminal domain"/>
    <property type="match status" value="1"/>
</dbReference>
<dbReference type="EMBL" id="JBHMFI010000001">
    <property type="protein sequence ID" value="MFB9072015.1"/>
    <property type="molecule type" value="Genomic_DNA"/>
</dbReference>
<dbReference type="PANTHER" id="PTHR23429">
    <property type="entry name" value="GLUCOSE-6-PHOSPHATE 1-DEHYDROGENASE G6PD"/>
    <property type="match status" value="1"/>
</dbReference>
<reference evidence="1 2" key="1">
    <citation type="submission" date="2024-09" db="EMBL/GenBank/DDBJ databases">
        <authorList>
            <person name="Sun Q."/>
            <person name="Mori K."/>
        </authorList>
    </citation>
    <scope>NUCLEOTIDE SEQUENCE [LARGE SCALE GENOMIC DNA]</scope>
    <source>
        <strain evidence="1 2">CCM 7609</strain>
    </source>
</reference>